<sequence length="72" mass="8072">MIDETSLSDDAPLVPELADRSRALTDGGTPRRATREPRRRLAARPVDTSYAEESTRGFEEILPEVEDLSDRD</sequence>
<feature type="compositionally biased region" description="Acidic residues" evidence="1">
    <location>
        <begin position="61"/>
        <end position="72"/>
    </location>
</feature>
<dbReference type="Proteomes" id="UP001596099">
    <property type="component" value="Unassembled WGS sequence"/>
</dbReference>
<gene>
    <name evidence="2" type="ORF">ACFPYI_00160</name>
</gene>
<organism evidence="2 3">
    <name type="scientific">Halomarina salina</name>
    <dbReference type="NCBI Taxonomy" id="1872699"/>
    <lineage>
        <taxon>Archaea</taxon>
        <taxon>Methanobacteriati</taxon>
        <taxon>Methanobacteriota</taxon>
        <taxon>Stenosarchaea group</taxon>
        <taxon>Halobacteria</taxon>
        <taxon>Halobacteriales</taxon>
        <taxon>Natronomonadaceae</taxon>
        <taxon>Halomarina</taxon>
    </lineage>
</organism>
<protein>
    <submittedName>
        <fullName evidence="2">Uncharacterized protein</fullName>
    </submittedName>
</protein>
<keyword evidence="3" id="KW-1185">Reference proteome</keyword>
<name>A0ABD5RGP4_9EURY</name>
<evidence type="ECO:0000256" key="1">
    <source>
        <dbReference type="SAM" id="MobiDB-lite"/>
    </source>
</evidence>
<evidence type="ECO:0000313" key="2">
    <source>
        <dbReference type="EMBL" id="MFC5969732.1"/>
    </source>
</evidence>
<reference evidence="2 3" key="1">
    <citation type="journal article" date="2019" name="Int. J. Syst. Evol. Microbiol.">
        <title>The Global Catalogue of Microorganisms (GCM) 10K type strain sequencing project: providing services to taxonomists for standard genome sequencing and annotation.</title>
        <authorList>
            <consortium name="The Broad Institute Genomics Platform"/>
            <consortium name="The Broad Institute Genome Sequencing Center for Infectious Disease"/>
            <person name="Wu L."/>
            <person name="Ma J."/>
        </authorList>
    </citation>
    <scope>NUCLEOTIDE SEQUENCE [LARGE SCALE GENOMIC DNA]</scope>
    <source>
        <strain evidence="2 3">CGMCC 1.12543</strain>
    </source>
</reference>
<proteinExistence type="predicted"/>
<evidence type="ECO:0000313" key="3">
    <source>
        <dbReference type="Proteomes" id="UP001596099"/>
    </source>
</evidence>
<dbReference type="AlphaFoldDB" id="A0ABD5RGP4"/>
<dbReference type="RefSeq" id="WP_247418055.1">
    <property type="nucleotide sequence ID" value="NZ_JALLGW010000001.1"/>
</dbReference>
<dbReference type="EMBL" id="JBHSQH010000001">
    <property type="protein sequence ID" value="MFC5969732.1"/>
    <property type="molecule type" value="Genomic_DNA"/>
</dbReference>
<comment type="caution">
    <text evidence="2">The sequence shown here is derived from an EMBL/GenBank/DDBJ whole genome shotgun (WGS) entry which is preliminary data.</text>
</comment>
<accession>A0ABD5RGP4</accession>
<feature type="region of interest" description="Disordered" evidence="1">
    <location>
        <begin position="1"/>
        <end position="72"/>
    </location>
</feature>